<feature type="region of interest" description="Disordered" evidence="1">
    <location>
        <begin position="78"/>
        <end position="97"/>
    </location>
</feature>
<feature type="region of interest" description="Disordered" evidence="1">
    <location>
        <begin position="121"/>
        <end position="165"/>
    </location>
</feature>
<evidence type="ECO:0000313" key="2">
    <source>
        <dbReference type="EMBL" id="CAB4884711.1"/>
    </source>
</evidence>
<evidence type="ECO:0000256" key="1">
    <source>
        <dbReference type="SAM" id="MobiDB-lite"/>
    </source>
</evidence>
<accession>A0A6J7ER40</accession>
<proteinExistence type="predicted"/>
<organism evidence="2">
    <name type="scientific">freshwater metagenome</name>
    <dbReference type="NCBI Taxonomy" id="449393"/>
    <lineage>
        <taxon>unclassified sequences</taxon>
        <taxon>metagenomes</taxon>
        <taxon>ecological metagenomes</taxon>
    </lineage>
</organism>
<dbReference type="EMBL" id="CAFBLP010000051">
    <property type="protein sequence ID" value="CAB4884711.1"/>
    <property type="molecule type" value="Genomic_DNA"/>
</dbReference>
<sequence length="165" mass="17892">MDLGWLTQQKGQRVTQCFIGNRTSVRHTFEFAAILRAPKPFEHAAGLHPGRVDGLRQGDMLVIADVCSLETQQGATAERLTQQPHLSSARVPDHHGGIDAGNRQLFGGLIAVAAIGDERQTISRCEHPPTRSGETREPAHVGTAGDQQCVEPGRCQGGSQCRRPR</sequence>
<name>A0A6J7ER40_9ZZZZ</name>
<reference evidence="2" key="1">
    <citation type="submission" date="2020-05" db="EMBL/GenBank/DDBJ databases">
        <authorList>
            <person name="Chiriac C."/>
            <person name="Salcher M."/>
            <person name="Ghai R."/>
            <person name="Kavagutti S V."/>
        </authorList>
    </citation>
    <scope>NUCLEOTIDE SEQUENCE</scope>
</reference>
<protein>
    <submittedName>
        <fullName evidence="2">Unannotated protein</fullName>
    </submittedName>
</protein>
<feature type="compositionally biased region" description="Basic and acidic residues" evidence="1">
    <location>
        <begin position="121"/>
        <end position="139"/>
    </location>
</feature>
<gene>
    <name evidence="2" type="ORF">UFOPK3376_01961</name>
</gene>
<dbReference type="AlphaFoldDB" id="A0A6J7ER40"/>